<reference evidence="1 2" key="1">
    <citation type="journal article" date="2011" name="Genome Biol.">
        <title>Comparative genome sequence analysis underscores mycoparasitism as the ancestral life style of Trichoderma.</title>
        <authorList>
            <person name="Kubicek C.P."/>
            <person name="Herrera-Estrella A."/>
            <person name="Seidl-Seiboth V."/>
            <person name="Martinez D.A."/>
            <person name="Druzhinina I.S."/>
            <person name="Thon M."/>
            <person name="Zeilinger S."/>
            <person name="Casas-Flores S."/>
            <person name="Horwitz B.A."/>
            <person name="Mukherjee P.K."/>
            <person name="Mukherjee M."/>
            <person name="Kredics L."/>
            <person name="Alcaraz L.D."/>
            <person name="Aerts A."/>
            <person name="Antal Z."/>
            <person name="Atanasova L."/>
            <person name="Cervantes-Badillo M.G."/>
            <person name="Challacombe J."/>
            <person name="Chertkov O."/>
            <person name="McCluskey K."/>
            <person name="Coulpier F."/>
            <person name="Deshpande N."/>
            <person name="von Doehren H."/>
            <person name="Ebbole D.J."/>
            <person name="Esquivel-Naranjo E.U."/>
            <person name="Fekete E."/>
            <person name="Flipphi M."/>
            <person name="Glaser F."/>
            <person name="Gomez-Rodriguez E.Y."/>
            <person name="Gruber S."/>
            <person name="Han C."/>
            <person name="Henrissat B."/>
            <person name="Hermosa R."/>
            <person name="Hernandez-Onate M."/>
            <person name="Karaffa L."/>
            <person name="Kosti I."/>
            <person name="Le Crom S."/>
            <person name="Lindquist E."/>
            <person name="Lucas S."/>
            <person name="Luebeck M."/>
            <person name="Luebeck P.S."/>
            <person name="Margeot A."/>
            <person name="Metz B."/>
            <person name="Misra M."/>
            <person name="Nevalainen H."/>
            <person name="Omann M."/>
            <person name="Packer N."/>
            <person name="Perrone G."/>
            <person name="Uresti-Rivera E.E."/>
            <person name="Salamov A."/>
            <person name="Schmoll M."/>
            <person name="Seiboth B."/>
            <person name="Shapiro H."/>
            <person name="Sukno S."/>
            <person name="Tamayo-Ramos J.A."/>
            <person name="Tisch D."/>
            <person name="Wiest A."/>
            <person name="Wilkinson H.H."/>
            <person name="Zhang M."/>
            <person name="Coutinho P.M."/>
            <person name="Kenerley C.M."/>
            <person name="Monte E."/>
            <person name="Baker S.E."/>
            <person name="Grigoriev I.V."/>
        </authorList>
    </citation>
    <scope>NUCLEOTIDE SEQUENCE [LARGE SCALE GENOMIC DNA]</scope>
    <source>
        <strain evidence="2">ATCC 20476 / IMI 206040</strain>
    </source>
</reference>
<protein>
    <submittedName>
        <fullName evidence="1">Uncharacterized protein</fullName>
    </submittedName>
</protein>
<sequence>MSLRTWSIAARFVIPAAHHGSEATIEMFAWRPALDWRWEPQLLLRRRTRVSPLRWRSAAIISGSMPPSSLFFYRCSSSCPTCAEKPSSAMDEDAPLRVLHAYVGQHGHKDSIVNEATISPSPPALLHRASLAPIQSTILTMVTGSGYQDKPAFRALLCPHVQPISRTVVLYHDLLRACMYGLPTRRPGDILMQRRSTATATCTQGAKLEVDGECLALIQPCINNSSQQVDCSLDLANGMLDPMLSQYGSETAHIRFDNDATIRYKWHSCIVMQYDEIGGFHSNTKLSRVQSS</sequence>
<keyword evidence="2" id="KW-1185">Reference proteome</keyword>
<comment type="caution">
    <text evidence="1">The sequence shown here is derived from an EMBL/GenBank/DDBJ whole genome shotgun (WGS) entry which is preliminary data.</text>
</comment>
<gene>
    <name evidence="1" type="ORF">TRIATDRAFT_86968</name>
</gene>
<evidence type="ECO:0000313" key="1">
    <source>
        <dbReference type="EMBL" id="EHK44601.1"/>
    </source>
</evidence>
<proteinExistence type="predicted"/>
<dbReference type="HOGENOM" id="CLU_953340_0_0_1"/>
<accession>G9NZH2</accession>
<dbReference type="AlphaFoldDB" id="G9NZH2"/>
<dbReference type="OrthoDB" id="10626894at2759"/>
<organism evidence="1 2">
    <name type="scientific">Hypocrea atroviridis (strain ATCC 20476 / IMI 206040)</name>
    <name type="common">Trichoderma atroviride</name>
    <dbReference type="NCBI Taxonomy" id="452589"/>
    <lineage>
        <taxon>Eukaryota</taxon>
        <taxon>Fungi</taxon>
        <taxon>Dikarya</taxon>
        <taxon>Ascomycota</taxon>
        <taxon>Pezizomycotina</taxon>
        <taxon>Sordariomycetes</taxon>
        <taxon>Hypocreomycetidae</taxon>
        <taxon>Hypocreales</taxon>
        <taxon>Hypocreaceae</taxon>
        <taxon>Trichoderma</taxon>
    </lineage>
</organism>
<dbReference type="EMBL" id="ABDG02000025">
    <property type="protein sequence ID" value="EHK44601.1"/>
    <property type="molecule type" value="Genomic_DNA"/>
</dbReference>
<dbReference type="Proteomes" id="UP000005426">
    <property type="component" value="Unassembled WGS sequence"/>
</dbReference>
<name>G9NZH2_HYPAI</name>
<evidence type="ECO:0000313" key="2">
    <source>
        <dbReference type="Proteomes" id="UP000005426"/>
    </source>
</evidence>